<keyword evidence="3" id="KW-1185">Reference proteome</keyword>
<dbReference type="AlphaFoldDB" id="A0AAV2MXE8"/>
<protein>
    <submittedName>
        <fullName evidence="2">Uncharacterized protein</fullName>
    </submittedName>
</protein>
<accession>A0AAV2MXE8</accession>
<feature type="region of interest" description="Disordered" evidence="1">
    <location>
        <begin position="1"/>
        <end position="24"/>
    </location>
</feature>
<proteinExistence type="predicted"/>
<reference evidence="2" key="1">
    <citation type="submission" date="2024-04" db="EMBL/GenBank/DDBJ databases">
        <authorList>
            <consortium name="Molecular Ecology Group"/>
        </authorList>
    </citation>
    <scope>NUCLEOTIDE SEQUENCE</scope>
</reference>
<dbReference type="Proteomes" id="UP001497644">
    <property type="component" value="Unassembled WGS sequence"/>
</dbReference>
<name>A0AAV2MXE8_9HYME</name>
<dbReference type="EMBL" id="CAXIPU020000435">
    <property type="protein sequence ID" value="CAL1671902.1"/>
    <property type="molecule type" value="Genomic_DNA"/>
</dbReference>
<evidence type="ECO:0000313" key="3">
    <source>
        <dbReference type="Proteomes" id="UP001497644"/>
    </source>
</evidence>
<evidence type="ECO:0000313" key="2">
    <source>
        <dbReference type="EMBL" id="CAL1671902.1"/>
    </source>
</evidence>
<comment type="caution">
    <text evidence="2">The sequence shown here is derived from an EMBL/GenBank/DDBJ whole genome shotgun (WGS) entry which is preliminary data.</text>
</comment>
<gene>
    <name evidence="2" type="ORF">LPLAT_LOCUS5319</name>
</gene>
<organism evidence="2 3">
    <name type="scientific">Lasius platythorax</name>
    <dbReference type="NCBI Taxonomy" id="488582"/>
    <lineage>
        <taxon>Eukaryota</taxon>
        <taxon>Metazoa</taxon>
        <taxon>Ecdysozoa</taxon>
        <taxon>Arthropoda</taxon>
        <taxon>Hexapoda</taxon>
        <taxon>Insecta</taxon>
        <taxon>Pterygota</taxon>
        <taxon>Neoptera</taxon>
        <taxon>Endopterygota</taxon>
        <taxon>Hymenoptera</taxon>
        <taxon>Apocrita</taxon>
        <taxon>Aculeata</taxon>
        <taxon>Formicoidea</taxon>
        <taxon>Formicidae</taxon>
        <taxon>Formicinae</taxon>
        <taxon>Lasius</taxon>
        <taxon>Lasius</taxon>
    </lineage>
</organism>
<sequence length="86" mass="9492">MSPADPDNPDDICQPRGPPENRRIRARVDRTHRGYIIRPKYLEAGAEVELADRACDPQPASRADVTTLVLVQAKTPGDRFKGCHAA</sequence>
<evidence type="ECO:0000256" key="1">
    <source>
        <dbReference type="SAM" id="MobiDB-lite"/>
    </source>
</evidence>